<dbReference type="Proteomes" id="UP000627838">
    <property type="component" value="Unassembled WGS sequence"/>
</dbReference>
<dbReference type="Gene3D" id="3.40.140.10">
    <property type="entry name" value="Cytidine Deaminase, domain 2"/>
    <property type="match status" value="1"/>
</dbReference>
<keyword evidence="2" id="KW-1185">Reference proteome</keyword>
<evidence type="ECO:0008006" key="3">
    <source>
        <dbReference type="Google" id="ProtNLM"/>
    </source>
</evidence>
<proteinExistence type="predicted"/>
<accession>A0ABR9JTS7</accession>
<reference evidence="1 2" key="1">
    <citation type="submission" date="2020-10" db="EMBL/GenBank/DDBJ databases">
        <title>Sequencing the genomes of 1000 actinobacteria strains.</title>
        <authorList>
            <person name="Klenk H.-P."/>
        </authorList>
    </citation>
    <scope>NUCLEOTIDE SEQUENCE [LARGE SCALE GENOMIC DNA]</scope>
    <source>
        <strain evidence="1 2">DSM 46744</strain>
    </source>
</reference>
<protein>
    <recommendedName>
        <fullName evidence="3">JAB domain-containing protein</fullName>
    </recommendedName>
</protein>
<gene>
    <name evidence="1" type="ORF">H4W34_003800</name>
</gene>
<evidence type="ECO:0000313" key="2">
    <source>
        <dbReference type="Proteomes" id="UP000627838"/>
    </source>
</evidence>
<sequence>MRCIVRVPPDLWREAAQHLLASPSERMAYLLARASRWDDPWRGPTTDLLVRRALLVPDAALLTQSPTRIEVDPAFTREILRACYETGMSLIDVHTHPFSSGPVWFSGHDEANMQVTHDEFATMMPDEPVAAAASLVLGPGGLAEAWCPGPGDVPEPLDVVTLTGVPLADEWGCAA</sequence>
<name>A0ABR9JTS7_9ACTN</name>
<evidence type="ECO:0000313" key="1">
    <source>
        <dbReference type="EMBL" id="MBE1533967.1"/>
    </source>
</evidence>
<dbReference type="RefSeq" id="WP_192760423.1">
    <property type="nucleotide sequence ID" value="NZ_JADBDZ010000001.1"/>
</dbReference>
<organism evidence="1 2">
    <name type="scientific">Actinomadura algeriensis</name>
    <dbReference type="NCBI Taxonomy" id="1679523"/>
    <lineage>
        <taxon>Bacteria</taxon>
        <taxon>Bacillati</taxon>
        <taxon>Actinomycetota</taxon>
        <taxon>Actinomycetes</taxon>
        <taxon>Streptosporangiales</taxon>
        <taxon>Thermomonosporaceae</taxon>
        <taxon>Actinomadura</taxon>
    </lineage>
</organism>
<dbReference type="EMBL" id="JADBDZ010000001">
    <property type="protein sequence ID" value="MBE1533967.1"/>
    <property type="molecule type" value="Genomic_DNA"/>
</dbReference>
<comment type="caution">
    <text evidence="1">The sequence shown here is derived from an EMBL/GenBank/DDBJ whole genome shotgun (WGS) entry which is preliminary data.</text>
</comment>